<dbReference type="InterPro" id="IPR038756">
    <property type="entry name" value="CheX-like"/>
</dbReference>
<evidence type="ECO:0000313" key="3">
    <source>
        <dbReference type="EMBL" id="ABJ86316.1"/>
    </source>
</evidence>
<name>Q01VJ9_SOLUE</name>
<dbReference type="InterPro" id="IPR028051">
    <property type="entry name" value="CheX-like_dom"/>
</dbReference>
<dbReference type="Gene3D" id="3.40.1550.10">
    <property type="entry name" value="CheC-like"/>
    <property type="match status" value="1"/>
</dbReference>
<dbReference type="PANTHER" id="PTHR39452:SF1">
    <property type="entry name" value="CHEY-P PHOSPHATASE CHEX"/>
    <property type="match status" value="1"/>
</dbReference>
<dbReference type="HOGENOM" id="CLU_116290_0_1_0"/>
<gene>
    <name evidence="3" type="ordered locus">Acid_5367</name>
</gene>
<keyword evidence="1" id="KW-0145">Chemotaxis</keyword>
<dbReference type="AlphaFoldDB" id="Q01VJ9"/>
<dbReference type="CDD" id="cd17906">
    <property type="entry name" value="CheX"/>
    <property type="match status" value="1"/>
</dbReference>
<dbReference type="InterPro" id="IPR028976">
    <property type="entry name" value="CheC-like_sf"/>
</dbReference>
<feature type="domain" description="Chemotaxis phosphatase CheX-like" evidence="2">
    <location>
        <begin position="45"/>
        <end position="142"/>
    </location>
</feature>
<evidence type="ECO:0000259" key="2">
    <source>
        <dbReference type="Pfam" id="PF13690"/>
    </source>
</evidence>
<proteinExistence type="predicted"/>
<dbReference type="SUPFAM" id="SSF103039">
    <property type="entry name" value="CheC-like"/>
    <property type="match status" value="1"/>
</dbReference>
<dbReference type="GO" id="GO:0006935">
    <property type="term" value="P:chemotaxis"/>
    <property type="evidence" value="ECO:0007669"/>
    <property type="project" value="UniProtKB-KW"/>
</dbReference>
<organism evidence="3">
    <name type="scientific">Solibacter usitatus (strain Ellin6076)</name>
    <dbReference type="NCBI Taxonomy" id="234267"/>
    <lineage>
        <taxon>Bacteria</taxon>
        <taxon>Pseudomonadati</taxon>
        <taxon>Acidobacteriota</taxon>
        <taxon>Terriglobia</taxon>
        <taxon>Bryobacterales</taxon>
        <taxon>Solibacteraceae</taxon>
        <taxon>Candidatus Solibacter</taxon>
    </lineage>
</organism>
<dbReference type="PANTHER" id="PTHR39452">
    <property type="entry name" value="CHEY-P PHOSPHATASE CHEX"/>
    <property type="match status" value="1"/>
</dbReference>
<dbReference type="STRING" id="234267.Acid_5367"/>
<protein>
    <submittedName>
        <fullName evidence="3">Putative chemotaxis protein CheX</fullName>
    </submittedName>
</protein>
<sequence>MNPNQLIIDSISSATANVFSTMLGVELAPGEVCHEGEAPEPNDGVVSFIGIAGTWAGTGSLSCSPQMACRICSQLLMTESSAVNEDVLDAVAELTNMIIGSVKTDLESQLGPLGLSIPTVVFGRNFKTRSAGKTEWMSVTFEWEGDRLLVKMCLAPNEKAHVIHHVPAHTCALEI</sequence>
<dbReference type="OrthoDB" id="128935at2"/>
<dbReference type="EMBL" id="CP000473">
    <property type="protein sequence ID" value="ABJ86316.1"/>
    <property type="molecule type" value="Genomic_DNA"/>
</dbReference>
<reference evidence="3" key="1">
    <citation type="submission" date="2006-10" db="EMBL/GenBank/DDBJ databases">
        <title>Complete sequence of Solibacter usitatus Ellin6076.</title>
        <authorList>
            <consortium name="US DOE Joint Genome Institute"/>
            <person name="Copeland A."/>
            <person name="Lucas S."/>
            <person name="Lapidus A."/>
            <person name="Barry K."/>
            <person name="Detter J.C."/>
            <person name="Glavina del Rio T."/>
            <person name="Hammon N."/>
            <person name="Israni S."/>
            <person name="Dalin E."/>
            <person name="Tice H."/>
            <person name="Pitluck S."/>
            <person name="Thompson L.S."/>
            <person name="Brettin T."/>
            <person name="Bruce D."/>
            <person name="Han C."/>
            <person name="Tapia R."/>
            <person name="Gilna P."/>
            <person name="Schmutz J."/>
            <person name="Larimer F."/>
            <person name="Land M."/>
            <person name="Hauser L."/>
            <person name="Kyrpides N."/>
            <person name="Mikhailova N."/>
            <person name="Janssen P.H."/>
            <person name="Kuske C.R."/>
            <person name="Richardson P."/>
        </authorList>
    </citation>
    <scope>NUCLEOTIDE SEQUENCE</scope>
    <source>
        <strain evidence="3">Ellin6076</strain>
    </source>
</reference>
<dbReference type="InParanoid" id="Q01VJ9"/>
<dbReference type="KEGG" id="sus:Acid_5367"/>
<dbReference type="Pfam" id="PF13690">
    <property type="entry name" value="CheX"/>
    <property type="match status" value="1"/>
</dbReference>
<dbReference type="eggNOG" id="COG1406">
    <property type="taxonomic scope" value="Bacteria"/>
</dbReference>
<evidence type="ECO:0000256" key="1">
    <source>
        <dbReference type="ARBA" id="ARBA00022500"/>
    </source>
</evidence>
<accession>Q01VJ9</accession>